<sequence>MTGNKEIPDFDSLSDRIIAEPTSEPTFVIKTNLDPKSNKEENPYYHHDDFSVTAEEKFNQYFRKS</sequence>
<keyword evidence="2" id="KW-1185">Reference proteome</keyword>
<name>A0ABW4LTR2_9BACI</name>
<accession>A0ABW4LTR2</accession>
<gene>
    <name evidence="1" type="ORF">ACFSCX_18405</name>
</gene>
<comment type="caution">
    <text evidence="1">The sequence shown here is derived from an EMBL/GenBank/DDBJ whole genome shotgun (WGS) entry which is preliminary data.</text>
</comment>
<reference evidence="2" key="1">
    <citation type="journal article" date="2019" name="Int. J. Syst. Evol. Microbiol.">
        <title>The Global Catalogue of Microorganisms (GCM) 10K type strain sequencing project: providing services to taxonomists for standard genome sequencing and annotation.</title>
        <authorList>
            <consortium name="The Broad Institute Genomics Platform"/>
            <consortium name="The Broad Institute Genome Sequencing Center for Infectious Disease"/>
            <person name="Wu L."/>
            <person name="Ma J."/>
        </authorList>
    </citation>
    <scope>NUCLEOTIDE SEQUENCE [LARGE SCALE GENOMIC DNA]</scope>
    <source>
        <strain evidence="2">CCUG 49339</strain>
    </source>
</reference>
<protein>
    <submittedName>
        <fullName evidence="1">Uncharacterized protein</fullName>
    </submittedName>
</protein>
<evidence type="ECO:0000313" key="2">
    <source>
        <dbReference type="Proteomes" id="UP001597214"/>
    </source>
</evidence>
<evidence type="ECO:0000313" key="1">
    <source>
        <dbReference type="EMBL" id="MFD1738497.1"/>
    </source>
</evidence>
<organism evidence="1 2">
    <name type="scientific">Bacillus salitolerans</name>
    <dbReference type="NCBI Taxonomy" id="1437434"/>
    <lineage>
        <taxon>Bacteria</taxon>
        <taxon>Bacillati</taxon>
        <taxon>Bacillota</taxon>
        <taxon>Bacilli</taxon>
        <taxon>Bacillales</taxon>
        <taxon>Bacillaceae</taxon>
        <taxon>Bacillus</taxon>
    </lineage>
</organism>
<proteinExistence type="predicted"/>
<dbReference type="RefSeq" id="WP_377929702.1">
    <property type="nucleotide sequence ID" value="NZ_JBHUEM010000045.1"/>
</dbReference>
<dbReference type="EMBL" id="JBHUEM010000045">
    <property type="protein sequence ID" value="MFD1738497.1"/>
    <property type="molecule type" value="Genomic_DNA"/>
</dbReference>
<dbReference type="Proteomes" id="UP001597214">
    <property type="component" value="Unassembled WGS sequence"/>
</dbReference>